<dbReference type="GO" id="GO:0016746">
    <property type="term" value="F:acyltransferase activity"/>
    <property type="evidence" value="ECO:0007669"/>
    <property type="project" value="UniProtKB-KW"/>
</dbReference>
<keyword evidence="1" id="KW-0472">Membrane</keyword>
<keyword evidence="3" id="KW-0012">Acyltransferase</keyword>
<feature type="transmembrane region" description="Helical" evidence="1">
    <location>
        <begin position="46"/>
        <end position="65"/>
    </location>
</feature>
<dbReference type="Proteomes" id="UP000572984">
    <property type="component" value="Unassembled WGS sequence"/>
</dbReference>
<feature type="transmembrane region" description="Helical" evidence="1">
    <location>
        <begin position="12"/>
        <end position="34"/>
    </location>
</feature>
<protein>
    <submittedName>
        <fullName evidence="3">Acyltransferase</fullName>
    </submittedName>
</protein>
<reference evidence="3 4" key="1">
    <citation type="submission" date="2020-07" db="EMBL/GenBank/DDBJ databases">
        <title>Draft genome and description of Microvirga mediterraneensis Marseille-Q2068 sp. nov.</title>
        <authorList>
            <person name="Boxberger M."/>
        </authorList>
    </citation>
    <scope>NUCLEOTIDE SEQUENCE [LARGE SCALE GENOMIC DNA]</scope>
    <source>
        <strain evidence="3 4">Marseille-Q2068</strain>
    </source>
</reference>
<organism evidence="3 4">
    <name type="scientific">Microvirga mediterraneensis</name>
    <dbReference type="NCBI Taxonomy" id="2754695"/>
    <lineage>
        <taxon>Bacteria</taxon>
        <taxon>Pseudomonadati</taxon>
        <taxon>Pseudomonadota</taxon>
        <taxon>Alphaproteobacteria</taxon>
        <taxon>Hyphomicrobiales</taxon>
        <taxon>Methylobacteriaceae</taxon>
        <taxon>Microvirga</taxon>
    </lineage>
</organism>
<proteinExistence type="predicted"/>
<keyword evidence="1" id="KW-1133">Transmembrane helix</keyword>
<evidence type="ECO:0000259" key="2">
    <source>
        <dbReference type="Pfam" id="PF07786"/>
    </source>
</evidence>
<dbReference type="Pfam" id="PF07786">
    <property type="entry name" value="HGSNAT_cat"/>
    <property type="match status" value="1"/>
</dbReference>
<dbReference type="EMBL" id="JACDXJ010000001">
    <property type="protein sequence ID" value="MBA1158166.1"/>
    <property type="molecule type" value="Genomic_DNA"/>
</dbReference>
<comment type="caution">
    <text evidence="3">The sequence shown here is derived from an EMBL/GenBank/DDBJ whole genome shotgun (WGS) entry which is preliminary data.</text>
</comment>
<evidence type="ECO:0000256" key="1">
    <source>
        <dbReference type="SAM" id="Phobius"/>
    </source>
</evidence>
<keyword evidence="1" id="KW-0812">Transmembrane</keyword>
<dbReference type="PANTHER" id="PTHR23028">
    <property type="entry name" value="ACETYLTRANSFERASE"/>
    <property type="match status" value="1"/>
</dbReference>
<keyword evidence="4" id="KW-1185">Reference proteome</keyword>
<feature type="domain" description="Heparan-alpha-glucosaminide N-acetyltransferase catalytic" evidence="2">
    <location>
        <begin position="5"/>
        <end position="87"/>
    </location>
</feature>
<dbReference type="InterPro" id="IPR012429">
    <property type="entry name" value="HGSNAT_cat"/>
</dbReference>
<sequence>MQRDRLDFLDNLRGIAALYVLLFHVYCVLTPNLAPPPAISSFIGFGYSWVWLFFAISAFSLSLTMPRHIATGMPLTSFAASRFSRIAPLFYVLIIYSTLHYCLTTGKPPAWGLIAGSVSFLFNFFQAGAGVPFQGDGPSARRSCFTPRFRFCTSSPKG</sequence>
<keyword evidence="3" id="KW-0808">Transferase</keyword>
<evidence type="ECO:0000313" key="4">
    <source>
        <dbReference type="Proteomes" id="UP000572984"/>
    </source>
</evidence>
<name>A0A838BUL7_9HYPH</name>
<dbReference type="RefSeq" id="WP_181053584.1">
    <property type="nucleotide sequence ID" value="NZ_JACDXJ010000001.1"/>
</dbReference>
<evidence type="ECO:0000313" key="3">
    <source>
        <dbReference type="EMBL" id="MBA1158166.1"/>
    </source>
</evidence>
<dbReference type="InterPro" id="IPR050879">
    <property type="entry name" value="Acyltransferase_3"/>
</dbReference>
<feature type="transmembrane region" description="Helical" evidence="1">
    <location>
        <begin position="86"/>
        <end position="104"/>
    </location>
</feature>
<gene>
    <name evidence="3" type="ORF">H0S73_18820</name>
</gene>
<accession>A0A838BUL7</accession>
<feature type="transmembrane region" description="Helical" evidence="1">
    <location>
        <begin position="110"/>
        <end position="133"/>
    </location>
</feature>
<dbReference type="AlphaFoldDB" id="A0A838BUL7"/>